<proteinExistence type="predicted"/>
<sequence>MPRPRIHSDRFRCPGCGNRNECRMCVLSRDADEPAPERRMHCADCSLTAPASEFAAPALSVSTAVDGAWSPTEAP</sequence>
<keyword evidence="2" id="KW-1185">Reference proteome</keyword>
<dbReference type="SUPFAM" id="SSF57783">
    <property type="entry name" value="Zinc beta-ribbon"/>
    <property type="match status" value="1"/>
</dbReference>
<gene>
    <name evidence="1" type="ORF">C2R22_06035</name>
</gene>
<dbReference type="RefSeq" id="WP_103424966.1">
    <property type="nucleotide sequence ID" value="NZ_CP026309.1"/>
</dbReference>
<name>A0A2I8VH75_9EURY</name>
<evidence type="ECO:0000313" key="2">
    <source>
        <dbReference type="Proteomes" id="UP000236584"/>
    </source>
</evidence>
<protein>
    <submittedName>
        <fullName evidence="1">Uncharacterized protein</fullName>
    </submittedName>
</protein>
<evidence type="ECO:0000313" key="1">
    <source>
        <dbReference type="EMBL" id="AUV81278.1"/>
    </source>
</evidence>
<dbReference type="EMBL" id="CP026309">
    <property type="protein sequence ID" value="AUV81278.1"/>
    <property type="molecule type" value="Genomic_DNA"/>
</dbReference>
<organism evidence="1 2">
    <name type="scientific">Salinigranum rubrum</name>
    <dbReference type="NCBI Taxonomy" id="755307"/>
    <lineage>
        <taxon>Archaea</taxon>
        <taxon>Methanobacteriati</taxon>
        <taxon>Methanobacteriota</taxon>
        <taxon>Stenosarchaea group</taxon>
        <taxon>Halobacteria</taxon>
        <taxon>Halobacteriales</taxon>
        <taxon>Haloferacaceae</taxon>
        <taxon>Salinigranum</taxon>
    </lineage>
</organism>
<dbReference type="AlphaFoldDB" id="A0A2I8VH75"/>
<dbReference type="GeneID" id="35591631"/>
<accession>A0A2I8VH75</accession>
<reference evidence="1 2" key="1">
    <citation type="submission" date="2018-01" db="EMBL/GenBank/DDBJ databases">
        <title>Complete genome sequence of Salinigranum rubrum GX10T, an extremely halophilic archaeon isolated from a marine solar saltern.</title>
        <authorList>
            <person name="Han S."/>
        </authorList>
    </citation>
    <scope>NUCLEOTIDE SEQUENCE [LARGE SCALE GENOMIC DNA]</scope>
    <source>
        <strain evidence="1 2">GX10</strain>
    </source>
</reference>
<dbReference type="Proteomes" id="UP000236584">
    <property type="component" value="Chromosome"/>
</dbReference>
<dbReference type="KEGG" id="srub:C2R22_06035"/>